<name>A0ABQ7XRL6_BRANA</name>
<dbReference type="Proteomes" id="UP000824890">
    <property type="component" value="Unassembled WGS sequence"/>
</dbReference>
<feature type="non-terminal residue" evidence="1">
    <location>
        <position position="177"/>
    </location>
</feature>
<gene>
    <name evidence="1" type="ORF">HID58_085856</name>
</gene>
<organism evidence="1 2">
    <name type="scientific">Brassica napus</name>
    <name type="common">Rape</name>
    <dbReference type="NCBI Taxonomy" id="3708"/>
    <lineage>
        <taxon>Eukaryota</taxon>
        <taxon>Viridiplantae</taxon>
        <taxon>Streptophyta</taxon>
        <taxon>Embryophyta</taxon>
        <taxon>Tracheophyta</taxon>
        <taxon>Spermatophyta</taxon>
        <taxon>Magnoliopsida</taxon>
        <taxon>eudicotyledons</taxon>
        <taxon>Gunneridae</taxon>
        <taxon>Pentapetalae</taxon>
        <taxon>rosids</taxon>
        <taxon>malvids</taxon>
        <taxon>Brassicales</taxon>
        <taxon>Brassicaceae</taxon>
        <taxon>Brassiceae</taxon>
        <taxon>Brassica</taxon>
    </lineage>
</organism>
<dbReference type="EMBL" id="JAGKQM010000019">
    <property type="protein sequence ID" value="KAH0857595.1"/>
    <property type="molecule type" value="Genomic_DNA"/>
</dbReference>
<feature type="non-terminal residue" evidence="1">
    <location>
        <position position="1"/>
    </location>
</feature>
<sequence>HHTYRYALERLSLLTRKTKTSLRKSQAKPKEMAKNLSSITFTVLLLVLLMASRGCKNATFSEECGPEPFTGSNNDCCHCCVTRYGRNAVCKGVVEGPDKHCHCYKEREILKIGAMNIKARCLPQGCKNATFSEECGPEPFTGSNNDCCHCCVAKYGREAVCKGVIEGPDKHCHCYKE</sequence>
<proteinExistence type="predicted"/>
<keyword evidence="2" id="KW-1185">Reference proteome</keyword>
<reference evidence="1 2" key="1">
    <citation type="submission" date="2021-05" db="EMBL/GenBank/DDBJ databases">
        <title>Genome Assembly of Synthetic Allotetraploid Brassica napus Reveals Homoeologous Exchanges between Subgenomes.</title>
        <authorList>
            <person name="Davis J.T."/>
        </authorList>
    </citation>
    <scope>NUCLEOTIDE SEQUENCE [LARGE SCALE GENOMIC DNA]</scope>
    <source>
        <strain evidence="2">cv. Da-Ae</strain>
        <tissue evidence="1">Seedling</tissue>
    </source>
</reference>
<protein>
    <submittedName>
        <fullName evidence="1">Uncharacterized protein</fullName>
    </submittedName>
</protein>
<accession>A0ABQ7XRL6</accession>
<evidence type="ECO:0000313" key="2">
    <source>
        <dbReference type="Proteomes" id="UP000824890"/>
    </source>
</evidence>
<evidence type="ECO:0000313" key="1">
    <source>
        <dbReference type="EMBL" id="KAH0857595.1"/>
    </source>
</evidence>
<comment type="caution">
    <text evidence="1">The sequence shown here is derived from an EMBL/GenBank/DDBJ whole genome shotgun (WGS) entry which is preliminary data.</text>
</comment>